<dbReference type="InterPro" id="IPR041656">
    <property type="entry name" value="TPR_5"/>
</dbReference>
<evidence type="ECO:0000259" key="3">
    <source>
        <dbReference type="PROSITE" id="PS51462"/>
    </source>
</evidence>
<dbReference type="Proteomes" id="UP001260188">
    <property type="component" value="Unassembled WGS sequence"/>
</dbReference>
<evidence type="ECO:0000256" key="1">
    <source>
        <dbReference type="ARBA" id="ARBA00001946"/>
    </source>
</evidence>
<protein>
    <submittedName>
        <fullName evidence="4">8-oxo-dGTP pyrophosphatase MutT (NUDIX family)</fullName>
    </submittedName>
</protein>
<feature type="domain" description="Nudix hydrolase" evidence="3">
    <location>
        <begin position="371"/>
        <end position="509"/>
    </location>
</feature>
<gene>
    <name evidence="4" type="ORF">QE367_000330</name>
</gene>
<dbReference type="Gene3D" id="1.25.40.10">
    <property type="entry name" value="Tetratricopeptide repeat domain"/>
    <property type="match status" value="1"/>
</dbReference>
<dbReference type="PROSITE" id="PS51462">
    <property type="entry name" value="NUDIX"/>
    <property type="match status" value="2"/>
</dbReference>
<dbReference type="InterPro" id="IPR011990">
    <property type="entry name" value="TPR-like_helical_dom_sf"/>
</dbReference>
<evidence type="ECO:0000313" key="5">
    <source>
        <dbReference type="Proteomes" id="UP001260188"/>
    </source>
</evidence>
<keyword evidence="2" id="KW-0378">Hydrolase</keyword>
<accession>A0ABU1HXI4</accession>
<dbReference type="EMBL" id="JAVIZA010000001">
    <property type="protein sequence ID" value="MDR6166126.1"/>
    <property type="molecule type" value="Genomic_DNA"/>
</dbReference>
<keyword evidence="5" id="KW-1185">Reference proteome</keyword>
<organism evidence="4 5">
    <name type="scientific">Microbacterium paludicola</name>
    <dbReference type="NCBI Taxonomy" id="300019"/>
    <lineage>
        <taxon>Bacteria</taxon>
        <taxon>Bacillati</taxon>
        <taxon>Actinomycetota</taxon>
        <taxon>Actinomycetes</taxon>
        <taxon>Micrococcales</taxon>
        <taxon>Microbacteriaceae</taxon>
        <taxon>Microbacterium</taxon>
    </lineage>
</organism>
<feature type="domain" description="Nudix hydrolase" evidence="3">
    <location>
        <begin position="42"/>
        <end position="170"/>
    </location>
</feature>
<comment type="caution">
    <text evidence="4">The sequence shown here is derived from an EMBL/GenBank/DDBJ whole genome shotgun (WGS) entry which is preliminary data.</text>
</comment>
<dbReference type="SUPFAM" id="SSF48452">
    <property type="entry name" value="TPR-like"/>
    <property type="match status" value="1"/>
</dbReference>
<proteinExistence type="predicted"/>
<dbReference type="SUPFAM" id="SSF55811">
    <property type="entry name" value="Nudix"/>
    <property type="match status" value="2"/>
</dbReference>
<dbReference type="InterPro" id="IPR000086">
    <property type="entry name" value="NUDIX_hydrolase_dom"/>
</dbReference>
<dbReference type="CDD" id="cd04688">
    <property type="entry name" value="NUDIX_Hydrolase"/>
    <property type="match status" value="1"/>
</dbReference>
<dbReference type="PANTHER" id="PTHR43046">
    <property type="entry name" value="GDP-MANNOSE MANNOSYL HYDROLASE"/>
    <property type="match status" value="1"/>
</dbReference>
<dbReference type="Pfam" id="PF12688">
    <property type="entry name" value="TPR_5"/>
    <property type="match status" value="1"/>
</dbReference>
<evidence type="ECO:0000313" key="4">
    <source>
        <dbReference type="EMBL" id="MDR6166126.1"/>
    </source>
</evidence>
<name>A0ABU1HXI4_9MICO</name>
<evidence type="ECO:0000256" key="2">
    <source>
        <dbReference type="ARBA" id="ARBA00022801"/>
    </source>
</evidence>
<dbReference type="Gene3D" id="3.90.79.10">
    <property type="entry name" value="Nucleoside Triphosphate Pyrophosphohydrolase"/>
    <property type="match status" value="2"/>
</dbReference>
<dbReference type="RefSeq" id="WP_023951230.1">
    <property type="nucleotide sequence ID" value="NZ_JAVIZA010000001.1"/>
</dbReference>
<dbReference type="CDD" id="cd03424">
    <property type="entry name" value="NUDIX_ADPRase_Nudt5_UGPPase_Nudt14"/>
    <property type="match status" value="1"/>
</dbReference>
<dbReference type="Pfam" id="PF00293">
    <property type="entry name" value="NUDIX"/>
    <property type="match status" value="2"/>
</dbReference>
<dbReference type="InterPro" id="IPR015797">
    <property type="entry name" value="NUDIX_hydrolase-like_dom_sf"/>
</dbReference>
<sequence>MADPVPPWTLLGSSPAFDGYVRVRRDRYRLPDGSESDWDVVEVGDTVTVVAVTADDTVVLFDQYRVGPQRVLGELPGGLIDPGEDAVAAGVRELLEETGYRAGAVFDAGAEWAAANARRRRHVIIAADCTRVAEPAWGEHETGRVRTMAASDLVDHLMAGETSDAGPALRGLVRFAASREVDPELRDLQSRVRHLLAAFVAGDSVAHSTAAGATDAHSADPFDAFWGAAAGKSTAALWAELDELAADADEAVRSYERGSLHDFLGEEAEAIPLYRAALEAGLTGERRSACVIQLASSLRNIGDPSGALALLHRFPDTDALADAARAFEALALFSDQKPAPALRTALRALAPHLPAYGRAVTAYADELASPHRIRAISVALVVSDGYVLAEEYPGAPGSGPFLRAPGGGIEYGETAAAAMRRELREELAADVEQLRLLTVSENIFDDGRKSGHEIAHVFAVRSASLEALPHGERLPVLDGDTTVGWYRIDDLRRDATPFYPAGILDLVTAVDAGTV</sequence>
<comment type="cofactor">
    <cofactor evidence="1">
        <name>Mg(2+)</name>
        <dbReference type="ChEBI" id="CHEBI:18420"/>
    </cofactor>
</comment>
<dbReference type="PANTHER" id="PTHR43046:SF14">
    <property type="entry name" value="MUTT_NUDIX FAMILY PROTEIN"/>
    <property type="match status" value="1"/>
</dbReference>
<reference evidence="4 5" key="1">
    <citation type="submission" date="2023-08" db="EMBL/GenBank/DDBJ databases">
        <title>Functional and genomic diversity of the sorghum phyllosphere microbiome.</title>
        <authorList>
            <person name="Shade A."/>
        </authorList>
    </citation>
    <scope>NUCLEOTIDE SEQUENCE [LARGE SCALE GENOMIC DNA]</scope>
    <source>
        <strain evidence="4 5">SORGH_AS_0919</strain>
    </source>
</reference>